<dbReference type="GO" id="GO:0016020">
    <property type="term" value="C:membrane"/>
    <property type="evidence" value="ECO:0007669"/>
    <property type="project" value="UniProtKB-UniRule"/>
</dbReference>
<dbReference type="RefSeq" id="WP_126573592.1">
    <property type="nucleotide sequence ID" value="NZ_RXZH01000002.1"/>
</dbReference>
<dbReference type="Pfam" id="PF00691">
    <property type="entry name" value="OmpA"/>
    <property type="match status" value="1"/>
</dbReference>
<organism evidence="3 4">
    <name type="scientific">Vibrio aquaticus</name>
    <dbReference type="NCBI Taxonomy" id="2496559"/>
    <lineage>
        <taxon>Bacteria</taxon>
        <taxon>Pseudomonadati</taxon>
        <taxon>Pseudomonadota</taxon>
        <taxon>Gammaproteobacteria</taxon>
        <taxon>Vibrionales</taxon>
        <taxon>Vibrionaceae</taxon>
        <taxon>Vibrio</taxon>
    </lineage>
</organism>
<dbReference type="EMBL" id="RXZH01000002">
    <property type="protein sequence ID" value="RTZ16655.1"/>
    <property type="molecule type" value="Genomic_DNA"/>
</dbReference>
<dbReference type="Gene3D" id="3.30.1330.60">
    <property type="entry name" value="OmpA-like domain"/>
    <property type="match status" value="1"/>
</dbReference>
<reference evidence="3 4" key="1">
    <citation type="submission" date="2018-12" db="EMBL/GenBank/DDBJ databases">
        <title>Vibrio sp. isolated from China Sea.</title>
        <authorList>
            <person name="Li Y."/>
        </authorList>
    </citation>
    <scope>NUCLEOTIDE SEQUENCE [LARGE SCALE GENOMIC DNA]</scope>
    <source>
        <strain evidence="3 4">BEI207</strain>
    </source>
</reference>
<evidence type="ECO:0000259" key="2">
    <source>
        <dbReference type="PROSITE" id="PS51123"/>
    </source>
</evidence>
<accession>A0A3S0MJZ3</accession>
<dbReference type="PROSITE" id="PS51257">
    <property type="entry name" value="PROKAR_LIPOPROTEIN"/>
    <property type="match status" value="1"/>
</dbReference>
<dbReference type="AlphaFoldDB" id="A0A3S0MJZ3"/>
<dbReference type="Proteomes" id="UP000268973">
    <property type="component" value="Unassembled WGS sequence"/>
</dbReference>
<sequence length="280" mass="31852">MKINSLVLFVIALIQGCASTYKDSYIAFEHDWRLDIYNLVYVTSHDIESTRYWVRQEPVFPEGSPHQLACIEIKQLNSPQAFYIANINTYGMQEVKECNENFWALDNYISHKTLYGSTSTPTNETSTDTAIIDRNESSLIDQYVVKNSQKNINLSSNHNYEVGSDVNGGFELSFSDLFVVNETALIPEKIEVLRGIAKELVSFPISRIEIYGVADSSGPYKKNKTLASERANTIHEFLQENGLDRVKMSSIGTVENKLSSPEERVNQRRFIIRVELVKSE</sequence>
<evidence type="ECO:0000313" key="3">
    <source>
        <dbReference type="EMBL" id="RTZ16655.1"/>
    </source>
</evidence>
<protein>
    <recommendedName>
        <fullName evidence="2">OmpA-like domain-containing protein</fullName>
    </recommendedName>
</protein>
<dbReference type="InterPro" id="IPR036737">
    <property type="entry name" value="OmpA-like_sf"/>
</dbReference>
<dbReference type="PROSITE" id="PS51123">
    <property type="entry name" value="OMPA_2"/>
    <property type="match status" value="1"/>
</dbReference>
<comment type="caution">
    <text evidence="3">The sequence shown here is derived from an EMBL/GenBank/DDBJ whole genome shotgun (WGS) entry which is preliminary data.</text>
</comment>
<keyword evidence="1" id="KW-0472">Membrane</keyword>
<dbReference type="InterPro" id="IPR006665">
    <property type="entry name" value="OmpA-like"/>
</dbReference>
<gene>
    <name evidence="3" type="ORF">EJ063_07630</name>
</gene>
<keyword evidence="4" id="KW-1185">Reference proteome</keyword>
<proteinExistence type="predicted"/>
<feature type="domain" description="OmpA-like" evidence="2">
    <location>
        <begin position="168"/>
        <end position="280"/>
    </location>
</feature>
<name>A0A3S0MJZ3_9VIBR</name>
<evidence type="ECO:0000256" key="1">
    <source>
        <dbReference type="PROSITE-ProRule" id="PRU00473"/>
    </source>
</evidence>
<dbReference type="SUPFAM" id="SSF103088">
    <property type="entry name" value="OmpA-like"/>
    <property type="match status" value="1"/>
</dbReference>
<evidence type="ECO:0000313" key="4">
    <source>
        <dbReference type="Proteomes" id="UP000268973"/>
    </source>
</evidence>
<dbReference type="OrthoDB" id="6454121at2"/>